<dbReference type="Pfam" id="PF00440">
    <property type="entry name" value="TetR_N"/>
    <property type="match status" value="1"/>
</dbReference>
<dbReference type="Gene3D" id="1.10.357.10">
    <property type="entry name" value="Tetracycline Repressor, domain 2"/>
    <property type="match status" value="1"/>
</dbReference>
<dbReference type="InterPro" id="IPR023772">
    <property type="entry name" value="DNA-bd_HTH_TetR-type_CS"/>
</dbReference>
<protein>
    <recommendedName>
        <fullName evidence="3">HTH tetR-type domain-containing protein</fullName>
    </recommendedName>
</protein>
<dbReference type="PANTHER" id="PTHR30055">
    <property type="entry name" value="HTH-TYPE TRANSCRIPTIONAL REGULATOR RUTR"/>
    <property type="match status" value="1"/>
</dbReference>
<proteinExistence type="predicted"/>
<dbReference type="SUPFAM" id="SSF46689">
    <property type="entry name" value="Homeodomain-like"/>
    <property type="match status" value="1"/>
</dbReference>
<comment type="caution">
    <text evidence="4">The sequence shown here is derived from an EMBL/GenBank/DDBJ whole genome shotgun (WGS) entry which is preliminary data.</text>
</comment>
<dbReference type="PANTHER" id="PTHR30055:SF223">
    <property type="entry name" value="HTH-TYPE TRANSCRIPTIONAL REGULATOR UIDR"/>
    <property type="match status" value="1"/>
</dbReference>
<dbReference type="InterPro" id="IPR009057">
    <property type="entry name" value="Homeodomain-like_sf"/>
</dbReference>
<keyword evidence="1 2" id="KW-0238">DNA-binding</keyword>
<dbReference type="PROSITE" id="PS01081">
    <property type="entry name" value="HTH_TETR_1"/>
    <property type="match status" value="1"/>
</dbReference>
<dbReference type="InterPro" id="IPR050109">
    <property type="entry name" value="HTH-type_TetR-like_transc_reg"/>
</dbReference>
<dbReference type="PROSITE" id="PS50977">
    <property type="entry name" value="HTH_TETR_2"/>
    <property type="match status" value="1"/>
</dbReference>
<name>A0ABP8XFS0_9ACTN</name>
<gene>
    <name evidence="4" type="ORF">GCM10023349_22970</name>
</gene>
<dbReference type="Proteomes" id="UP001499974">
    <property type="component" value="Unassembled WGS sequence"/>
</dbReference>
<organism evidence="4 5">
    <name type="scientific">Nocardioides conyzicola</name>
    <dbReference type="NCBI Taxonomy" id="1651781"/>
    <lineage>
        <taxon>Bacteria</taxon>
        <taxon>Bacillati</taxon>
        <taxon>Actinomycetota</taxon>
        <taxon>Actinomycetes</taxon>
        <taxon>Propionibacteriales</taxon>
        <taxon>Nocardioidaceae</taxon>
        <taxon>Nocardioides</taxon>
    </lineage>
</organism>
<sequence>MHFMTESAISLREQKRWDTTHRITLCAQRLTDAHGIDGFTMDELADAAEVSRRTLFNYFPSKTDAILGEHPEIPEDVLATFVAGGPHGNLVDDVAELARITLEAKRTDRESIALGRRVLNSNPRLLAAAHERFESVVEEFATLVLEREGADFPPSRARLLLRMLLALFDTALVELVEDTSDRPLVELFEIQLISARTLFA</sequence>
<evidence type="ECO:0000256" key="2">
    <source>
        <dbReference type="PROSITE-ProRule" id="PRU00335"/>
    </source>
</evidence>
<dbReference type="EMBL" id="BAABKM010000002">
    <property type="protein sequence ID" value="GAA4704758.1"/>
    <property type="molecule type" value="Genomic_DNA"/>
</dbReference>
<evidence type="ECO:0000313" key="5">
    <source>
        <dbReference type="Proteomes" id="UP001499974"/>
    </source>
</evidence>
<accession>A0ABP8XFS0</accession>
<keyword evidence="5" id="KW-1185">Reference proteome</keyword>
<dbReference type="InterPro" id="IPR001647">
    <property type="entry name" value="HTH_TetR"/>
</dbReference>
<feature type="DNA-binding region" description="H-T-H motif" evidence="2">
    <location>
        <begin position="40"/>
        <end position="59"/>
    </location>
</feature>
<feature type="domain" description="HTH tetR-type" evidence="3">
    <location>
        <begin position="17"/>
        <end position="77"/>
    </location>
</feature>
<evidence type="ECO:0000259" key="3">
    <source>
        <dbReference type="PROSITE" id="PS50977"/>
    </source>
</evidence>
<reference evidence="5" key="1">
    <citation type="journal article" date="2019" name="Int. J. Syst. Evol. Microbiol.">
        <title>The Global Catalogue of Microorganisms (GCM) 10K type strain sequencing project: providing services to taxonomists for standard genome sequencing and annotation.</title>
        <authorList>
            <consortium name="The Broad Institute Genomics Platform"/>
            <consortium name="The Broad Institute Genome Sequencing Center for Infectious Disease"/>
            <person name="Wu L."/>
            <person name="Ma J."/>
        </authorList>
    </citation>
    <scope>NUCLEOTIDE SEQUENCE [LARGE SCALE GENOMIC DNA]</scope>
    <source>
        <strain evidence="5">JCM 18531</strain>
    </source>
</reference>
<evidence type="ECO:0000313" key="4">
    <source>
        <dbReference type="EMBL" id="GAA4704758.1"/>
    </source>
</evidence>
<evidence type="ECO:0000256" key="1">
    <source>
        <dbReference type="ARBA" id="ARBA00023125"/>
    </source>
</evidence>